<feature type="coiled-coil region" evidence="2">
    <location>
        <begin position="169"/>
        <end position="203"/>
    </location>
</feature>
<evidence type="ECO:0000313" key="5">
    <source>
        <dbReference type="Proteomes" id="UP001595812"/>
    </source>
</evidence>
<name>A0ABV8AG24_9FLAO</name>
<gene>
    <name evidence="4" type="ORF">ACFOSX_06320</name>
</gene>
<dbReference type="InterPro" id="IPR011990">
    <property type="entry name" value="TPR-like_helical_dom_sf"/>
</dbReference>
<sequence length="451" mass="51753">MKTKITLVLLALVLGFNMGHAQQDEECMTNLQIFAPYAKAKKYDDAYGPWKKLWEKCPQFNQAIYAYADNILEHKIENSTGAEQLGHINDLLKAYTQYNEYFSSKMPLGKMLVEKAQLSYKYRKELGKSDEDLYNMYNEAFTKDVENFTSPQGLYTYYSLMVDLFDAGKKQAQEMFDKYDDVMDKIETEIDDNSKKLNKLVEKEEAGTALTSREGKLKRQYEQYLEVYDKITGSMDQKLGNRATCEVLIPLYQKDFEQNKNDGLWLQRAMNRLYNKGCKDDPMFLKVVQQKNTIEPSADTAFYLYLLTDEQKYFDQTVQLETDPIKKAKLYKKIANDFKKRGSYGKARQYYREAMQLNPSDGSPHIQIAIMYAASANSCGDDNFSKRAVFWLAANEAERAGSKDSRLRSTAAQYAANYRAKAPTTSEIFSKGNKGQTISIGCWIGGSVRVP</sequence>
<feature type="signal peptide" evidence="3">
    <location>
        <begin position="1"/>
        <end position="21"/>
    </location>
</feature>
<evidence type="ECO:0000313" key="4">
    <source>
        <dbReference type="EMBL" id="MFC3876843.1"/>
    </source>
</evidence>
<keyword evidence="3" id="KW-0732">Signal</keyword>
<keyword evidence="1" id="KW-0802">TPR repeat</keyword>
<dbReference type="PROSITE" id="PS50293">
    <property type="entry name" value="TPR_REGION"/>
    <property type="match status" value="1"/>
</dbReference>
<dbReference type="Proteomes" id="UP001595812">
    <property type="component" value="Unassembled WGS sequence"/>
</dbReference>
<keyword evidence="5" id="KW-1185">Reference proteome</keyword>
<dbReference type="InterPro" id="IPR019734">
    <property type="entry name" value="TPR_rpt"/>
</dbReference>
<evidence type="ECO:0008006" key="6">
    <source>
        <dbReference type="Google" id="ProtNLM"/>
    </source>
</evidence>
<keyword evidence="2" id="KW-0175">Coiled coil</keyword>
<dbReference type="PROSITE" id="PS50005">
    <property type="entry name" value="TPR"/>
    <property type="match status" value="1"/>
</dbReference>
<proteinExistence type="predicted"/>
<comment type="caution">
    <text evidence="4">The sequence shown here is derived from an EMBL/GenBank/DDBJ whole genome shotgun (WGS) entry which is preliminary data.</text>
</comment>
<dbReference type="SMART" id="SM00028">
    <property type="entry name" value="TPR"/>
    <property type="match status" value="1"/>
</dbReference>
<evidence type="ECO:0000256" key="1">
    <source>
        <dbReference type="PROSITE-ProRule" id="PRU00339"/>
    </source>
</evidence>
<dbReference type="Gene3D" id="1.25.40.10">
    <property type="entry name" value="Tetratricopeptide repeat domain"/>
    <property type="match status" value="1"/>
</dbReference>
<accession>A0ABV8AG24</accession>
<evidence type="ECO:0000256" key="3">
    <source>
        <dbReference type="SAM" id="SignalP"/>
    </source>
</evidence>
<evidence type="ECO:0000256" key="2">
    <source>
        <dbReference type="SAM" id="Coils"/>
    </source>
</evidence>
<protein>
    <recommendedName>
        <fullName evidence="6">Tetratricopeptide repeat protein</fullName>
    </recommendedName>
</protein>
<dbReference type="RefSeq" id="WP_386098131.1">
    <property type="nucleotide sequence ID" value="NZ_JBHSAT010000004.1"/>
</dbReference>
<dbReference type="SUPFAM" id="SSF48452">
    <property type="entry name" value="TPR-like"/>
    <property type="match status" value="2"/>
</dbReference>
<feature type="repeat" description="TPR" evidence="1">
    <location>
        <begin position="328"/>
        <end position="361"/>
    </location>
</feature>
<reference evidence="5" key="1">
    <citation type="journal article" date="2019" name="Int. J. Syst. Evol. Microbiol.">
        <title>The Global Catalogue of Microorganisms (GCM) 10K type strain sequencing project: providing services to taxonomists for standard genome sequencing and annotation.</title>
        <authorList>
            <consortium name="The Broad Institute Genomics Platform"/>
            <consortium name="The Broad Institute Genome Sequencing Center for Infectious Disease"/>
            <person name="Wu L."/>
            <person name="Ma J."/>
        </authorList>
    </citation>
    <scope>NUCLEOTIDE SEQUENCE [LARGE SCALE GENOMIC DNA]</scope>
    <source>
        <strain evidence="5">CECT 8979</strain>
    </source>
</reference>
<dbReference type="EMBL" id="JBHSAT010000004">
    <property type="protein sequence ID" value="MFC3876843.1"/>
    <property type="molecule type" value="Genomic_DNA"/>
</dbReference>
<organism evidence="4 5">
    <name type="scientific">Winogradskyella maritima</name>
    <dbReference type="NCBI Taxonomy" id="1517766"/>
    <lineage>
        <taxon>Bacteria</taxon>
        <taxon>Pseudomonadati</taxon>
        <taxon>Bacteroidota</taxon>
        <taxon>Flavobacteriia</taxon>
        <taxon>Flavobacteriales</taxon>
        <taxon>Flavobacteriaceae</taxon>
        <taxon>Winogradskyella</taxon>
    </lineage>
</organism>
<feature type="chain" id="PRO_5046241423" description="Tetratricopeptide repeat protein" evidence="3">
    <location>
        <begin position="22"/>
        <end position="451"/>
    </location>
</feature>